<reference evidence="1" key="1">
    <citation type="journal article" date="2020" name="bioRxiv">
        <title>Hybrid origin of Populus tomentosa Carr. identified through genome sequencing and phylogenomic analysis.</title>
        <authorList>
            <person name="An X."/>
            <person name="Gao K."/>
            <person name="Chen Z."/>
            <person name="Li J."/>
            <person name="Yang X."/>
            <person name="Yang X."/>
            <person name="Zhou J."/>
            <person name="Guo T."/>
            <person name="Zhao T."/>
            <person name="Huang S."/>
            <person name="Miao D."/>
            <person name="Khan W.U."/>
            <person name="Rao P."/>
            <person name="Ye M."/>
            <person name="Lei B."/>
            <person name="Liao W."/>
            <person name="Wang J."/>
            <person name="Ji L."/>
            <person name="Li Y."/>
            <person name="Guo B."/>
            <person name="Mustafa N.S."/>
            <person name="Li S."/>
            <person name="Yun Q."/>
            <person name="Keller S.R."/>
            <person name="Mao J."/>
            <person name="Zhang R."/>
            <person name="Strauss S.H."/>
        </authorList>
    </citation>
    <scope>NUCLEOTIDE SEQUENCE</scope>
    <source>
        <strain evidence="1">GM15</strain>
        <tissue evidence="1">Leaf</tissue>
    </source>
</reference>
<protein>
    <submittedName>
        <fullName evidence="1">Uncharacterized protein</fullName>
    </submittedName>
</protein>
<name>A0A8X8CMN0_POPTO</name>
<gene>
    <name evidence="1" type="ORF">POTOM_027543</name>
</gene>
<dbReference type="OrthoDB" id="1924787at2759"/>
<evidence type="ECO:0000313" key="2">
    <source>
        <dbReference type="Proteomes" id="UP000886885"/>
    </source>
</evidence>
<evidence type="ECO:0000313" key="1">
    <source>
        <dbReference type="EMBL" id="KAG6768621.1"/>
    </source>
</evidence>
<accession>A0A8X8CMN0</accession>
<dbReference type="Proteomes" id="UP000886885">
    <property type="component" value="Chromosome 7A"/>
</dbReference>
<proteinExistence type="predicted"/>
<dbReference type="AlphaFoldDB" id="A0A8X8CMN0"/>
<organism evidence="1 2">
    <name type="scientific">Populus tomentosa</name>
    <name type="common">Chinese white poplar</name>
    <dbReference type="NCBI Taxonomy" id="118781"/>
    <lineage>
        <taxon>Eukaryota</taxon>
        <taxon>Viridiplantae</taxon>
        <taxon>Streptophyta</taxon>
        <taxon>Embryophyta</taxon>
        <taxon>Tracheophyta</taxon>
        <taxon>Spermatophyta</taxon>
        <taxon>Magnoliopsida</taxon>
        <taxon>eudicotyledons</taxon>
        <taxon>Gunneridae</taxon>
        <taxon>Pentapetalae</taxon>
        <taxon>rosids</taxon>
        <taxon>fabids</taxon>
        <taxon>Malpighiales</taxon>
        <taxon>Salicaceae</taxon>
        <taxon>Saliceae</taxon>
        <taxon>Populus</taxon>
    </lineage>
</organism>
<dbReference type="EMBL" id="JAAWWB010000013">
    <property type="protein sequence ID" value="KAG6768621.1"/>
    <property type="molecule type" value="Genomic_DNA"/>
</dbReference>
<keyword evidence="2" id="KW-1185">Reference proteome</keyword>
<comment type="caution">
    <text evidence="1">The sequence shown here is derived from an EMBL/GenBank/DDBJ whole genome shotgun (WGS) entry which is preliminary data.</text>
</comment>
<sequence length="219" mass="25042">MAESVSSSGSLNFLICTDGSSLENYSTEGSIGDIHHSKEYASEHYFMNLIDSRYIPQKDVALPQIMELSLPPNVESRTFLRSPKTIQPPRSKLGFWAGCPNSEVRKNLRFFLKDAPRLDIYSRWLLDVYLLSCLTTMTCLAMINFSGILKEDDVLYLEQILERIPEEKFKKMRQNVSQAGEHFKWHSTRVGSYMTSFTWLCMSYGSVDTSLSTELLGCF</sequence>